<accession>A0ABX6G4R0</accession>
<proteinExistence type="predicted"/>
<sequence>MVNKSLSPLATISVGLQQEAKGKANEVTIDFNKVGQTVQGLNNDSNSVKPTGIIFFKTDKEATPQ</sequence>
<organism evidence="1 2">
    <name type="scientific">Bacillus toyonensis</name>
    <dbReference type="NCBI Taxonomy" id="155322"/>
    <lineage>
        <taxon>Bacteria</taxon>
        <taxon>Bacillati</taxon>
        <taxon>Bacillota</taxon>
        <taxon>Bacilli</taxon>
        <taxon>Bacillales</taxon>
        <taxon>Bacillaceae</taxon>
        <taxon>Bacillus</taxon>
        <taxon>Bacillus cereus group</taxon>
    </lineage>
</organism>
<protein>
    <submittedName>
        <fullName evidence="1">Uncharacterized protein</fullName>
    </submittedName>
</protein>
<keyword evidence="2" id="KW-1185">Reference proteome</keyword>
<evidence type="ECO:0000313" key="2">
    <source>
        <dbReference type="Proteomes" id="UP000440820"/>
    </source>
</evidence>
<dbReference type="Proteomes" id="UP000440820">
    <property type="component" value="Chromosome"/>
</dbReference>
<evidence type="ECO:0000313" key="1">
    <source>
        <dbReference type="EMBL" id="QHA15987.1"/>
    </source>
</evidence>
<name>A0ABX6G4R0_9BACI</name>
<dbReference type="RefSeq" id="WP_327914775.1">
    <property type="nucleotide sequence ID" value="NZ_JARMKU010000004.1"/>
</dbReference>
<reference evidence="1 2" key="1">
    <citation type="submission" date="2019-12" db="EMBL/GenBank/DDBJ databases">
        <title>Bacillus toyonensis BV-17 genome.</title>
        <authorList>
            <person name="Chen J."/>
        </authorList>
    </citation>
    <scope>NUCLEOTIDE SEQUENCE [LARGE SCALE GENOMIC DNA]</scope>
    <source>
        <strain evidence="1 2">BV-17</strain>
    </source>
</reference>
<dbReference type="EMBL" id="CP047044">
    <property type="protein sequence ID" value="QHA15987.1"/>
    <property type="molecule type" value="Genomic_DNA"/>
</dbReference>
<gene>
    <name evidence="1" type="ORF">GPA05_02805</name>
</gene>